<protein>
    <submittedName>
        <fullName evidence="3">Uncharacterized protein</fullName>
    </submittedName>
</protein>
<evidence type="ECO:0000256" key="2">
    <source>
        <dbReference type="SAM" id="Phobius"/>
    </source>
</evidence>
<dbReference type="EMBL" id="JH767557">
    <property type="protein sequence ID" value="EON62123.1"/>
    <property type="molecule type" value="Genomic_DNA"/>
</dbReference>
<feature type="transmembrane region" description="Helical" evidence="2">
    <location>
        <begin position="226"/>
        <end position="248"/>
    </location>
</feature>
<dbReference type="RefSeq" id="XP_007777440.1">
    <property type="nucleotide sequence ID" value="XM_007779250.1"/>
</dbReference>
<feature type="transmembrane region" description="Helical" evidence="2">
    <location>
        <begin position="148"/>
        <end position="164"/>
    </location>
</feature>
<dbReference type="InterPro" id="IPR010721">
    <property type="entry name" value="UstE-like"/>
</dbReference>
<evidence type="ECO:0000313" key="4">
    <source>
        <dbReference type="Proteomes" id="UP000016924"/>
    </source>
</evidence>
<evidence type="ECO:0000256" key="1">
    <source>
        <dbReference type="SAM" id="MobiDB-lite"/>
    </source>
</evidence>
<proteinExistence type="predicted"/>
<dbReference type="GeneID" id="19898653"/>
<dbReference type="Pfam" id="PF06966">
    <property type="entry name" value="DUF1295"/>
    <property type="match status" value="1"/>
</dbReference>
<dbReference type="GO" id="GO:0016020">
    <property type="term" value="C:membrane"/>
    <property type="evidence" value="ECO:0007669"/>
    <property type="project" value="TreeGrafter"/>
</dbReference>
<organism evidence="3 4">
    <name type="scientific">Coniosporium apollinis (strain CBS 100218)</name>
    <name type="common">Rock-inhabiting black yeast</name>
    <dbReference type="NCBI Taxonomy" id="1168221"/>
    <lineage>
        <taxon>Eukaryota</taxon>
        <taxon>Fungi</taxon>
        <taxon>Dikarya</taxon>
        <taxon>Ascomycota</taxon>
        <taxon>Pezizomycotina</taxon>
        <taxon>Dothideomycetes</taxon>
        <taxon>Dothideomycetes incertae sedis</taxon>
        <taxon>Coniosporium</taxon>
    </lineage>
</organism>
<name>R7YJT2_CONA1</name>
<dbReference type="PANTHER" id="PTHR32251">
    <property type="entry name" value="3-OXO-5-ALPHA-STEROID 4-DEHYDROGENASE"/>
    <property type="match status" value="1"/>
</dbReference>
<dbReference type="eggNOG" id="KOG4650">
    <property type="taxonomic scope" value="Eukaryota"/>
</dbReference>
<keyword evidence="4" id="KW-1185">Reference proteome</keyword>
<feature type="region of interest" description="Disordered" evidence="1">
    <location>
        <begin position="313"/>
        <end position="342"/>
    </location>
</feature>
<feature type="transmembrane region" description="Helical" evidence="2">
    <location>
        <begin position="12"/>
        <end position="30"/>
    </location>
</feature>
<dbReference type="PANTHER" id="PTHR32251:SF15">
    <property type="entry name" value="3-OXO-5-ALPHA-STEROID 4-DEHYDROGENASE (DUF1295)"/>
    <property type="match status" value="1"/>
</dbReference>
<sequence>MAVHVLDNYYLSITFLITVAYQLFFFAIAFTYKFDKLTDFAGGTNFVVLAIITLALSDNRDHARNIVVSLFIMVWGLRLSGFLLFRILKTGKDDRFDDKRDNFFKFLGFWIFQMLWVWTVSLPVTILNSPEVAESNYRETPFGTGQDITGIVLYVVGLIMETVSDTQKYRFRSAHGNDGSICDKGLFSWSRHPNYFGEMIIHFGIWVISISPALRGDVNRGARNALIASVVGPLFLTFLLMFVSGLPLQERPGAKKRYEKGSRGRWEAYSRYLNRTSILIPFPPQLYTRTPIWLKRTLFLEFPIYVFDPVKHSDQSKPQIDAGQSRVSQHGGRPSDEEALQR</sequence>
<feature type="transmembrane region" description="Helical" evidence="2">
    <location>
        <begin position="63"/>
        <end position="85"/>
    </location>
</feature>
<dbReference type="Gene3D" id="1.20.120.1630">
    <property type="match status" value="1"/>
</dbReference>
<dbReference type="OMA" id="FQMLWVW"/>
<dbReference type="AlphaFoldDB" id="R7YJT2"/>
<feature type="transmembrane region" description="Helical" evidence="2">
    <location>
        <begin position="37"/>
        <end position="57"/>
    </location>
</feature>
<dbReference type="HOGENOM" id="CLU_043418_1_1_1"/>
<dbReference type="OrthoDB" id="67965at2759"/>
<feature type="compositionally biased region" description="Basic and acidic residues" evidence="1">
    <location>
        <begin position="333"/>
        <end position="342"/>
    </location>
</feature>
<accession>R7YJT2</accession>
<evidence type="ECO:0000313" key="3">
    <source>
        <dbReference type="EMBL" id="EON62123.1"/>
    </source>
</evidence>
<gene>
    <name evidence="3" type="ORF">W97_01342</name>
</gene>
<dbReference type="Proteomes" id="UP000016924">
    <property type="component" value="Unassembled WGS sequence"/>
</dbReference>
<dbReference type="PROSITE" id="PS50244">
    <property type="entry name" value="S5A_REDUCTASE"/>
    <property type="match status" value="1"/>
</dbReference>
<keyword evidence="2" id="KW-0472">Membrane</keyword>
<keyword evidence="2" id="KW-1133">Transmembrane helix</keyword>
<feature type="transmembrane region" description="Helical" evidence="2">
    <location>
        <begin position="106"/>
        <end position="128"/>
    </location>
</feature>
<reference evidence="4" key="1">
    <citation type="submission" date="2012-06" db="EMBL/GenBank/DDBJ databases">
        <title>The genome sequence of Coniosporium apollinis CBS 100218.</title>
        <authorList>
            <consortium name="The Broad Institute Genome Sequencing Platform"/>
            <person name="Cuomo C."/>
            <person name="Gorbushina A."/>
            <person name="Noack S."/>
            <person name="Walker B."/>
            <person name="Young S.K."/>
            <person name="Zeng Q."/>
            <person name="Gargeya S."/>
            <person name="Fitzgerald M."/>
            <person name="Haas B."/>
            <person name="Abouelleil A."/>
            <person name="Alvarado L."/>
            <person name="Arachchi H.M."/>
            <person name="Berlin A.M."/>
            <person name="Chapman S.B."/>
            <person name="Goldberg J."/>
            <person name="Griggs A."/>
            <person name="Gujja S."/>
            <person name="Hansen M."/>
            <person name="Howarth C."/>
            <person name="Imamovic A."/>
            <person name="Larimer J."/>
            <person name="McCowan C."/>
            <person name="Montmayeur A."/>
            <person name="Murphy C."/>
            <person name="Neiman D."/>
            <person name="Pearson M."/>
            <person name="Priest M."/>
            <person name="Roberts A."/>
            <person name="Saif S."/>
            <person name="Shea T."/>
            <person name="Sisk P."/>
            <person name="Sykes S."/>
            <person name="Wortman J."/>
            <person name="Nusbaum C."/>
            <person name="Birren B."/>
        </authorList>
    </citation>
    <scope>NUCLEOTIDE SEQUENCE [LARGE SCALE GENOMIC DNA]</scope>
    <source>
        <strain evidence="4">CBS 100218</strain>
    </source>
</reference>
<keyword evidence="2" id="KW-0812">Transmembrane</keyword>
<feature type="transmembrane region" description="Helical" evidence="2">
    <location>
        <begin position="195"/>
        <end position="214"/>
    </location>
</feature>